<evidence type="ECO:0000313" key="14">
    <source>
        <dbReference type="Proteomes" id="UP000590740"/>
    </source>
</evidence>
<feature type="domain" description="PAS" evidence="11">
    <location>
        <begin position="119"/>
        <end position="189"/>
    </location>
</feature>
<keyword evidence="7" id="KW-0067">ATP-binding</keyword>
<comment type="caution">
    <text evidence="13">The sequence shown here is derived from an EMBL/GenBank/DDBJ whole genome shotgun (WGS) entry which is preliminary data.</text>
</comment>
<dbReference type="InterPro" id="IPR005467">
    <property type="entry name" value="His_kinase_dom"/>
</dbReference>
<keyword evidence="6" id="KW-0418">Kinase</keyword>
<dbReference type="GO" id="GO:0046983">
    <property type="term" value="F:protein dimerization activity"/>
    <property type="evidence" value="ECO:0007669"/>
    <property type="project" value="InterPro"/>
</dbReference>
<evidence type="ECO:0000256" key="4">
    <source>
        <dbReference type="ARBA" id="ARBA00022679"/>
    </source>
</evidence>
<dbReference type="SMART" id="SM00091">
    <property type="entry name" value="PAS"/>
    <property type="match status" value="3"/>
</dbReference>
<dbReference type="GO" id="GO:0000155">
    <property type="term" value="F:phosphorelay sensor kinase activity"/>
    <property type="evidence" value="ECO:0007669"/>
    <property type="project" value="InterPro"/>
</dbReference>
<protein>
    <recommendedName>
        <fullName evidence="2">histidine kinase</fullName>
        <ecNumber evidence="2">2.7.13.3</ecNumber>
    </recommendedName>
</protein>
<dbReference type="NCBIfam" id="TIGR00229">
    <property type="entry name" value="sensory_box"/>
    <property type="match status" value="3"/>
</dbReference>
<proteinExistence type="predicted"/>
<dbReference type="Gene3D" id="3.30.450.20">
    <property type="entry name" value="PAS domain"/>
    <property type="match status" value="3"/>
</dbReference>
<keyword evidence="14" id="KW-1185">Reference proteome</keyword>
<dbReference type="SUPFAM" id="SSF55785">
    <property type="entry name" value="PYP-like sensor domain (PAS domain)"/>
    <property type="match status" value="3"/>
</dbReference>
<dbReference type="InterPro" id="IPR001610">
    <property type="entry name" value="PAC"/>
</dbReference>
<evidence type="ECO:0000313" key="13">
    <source>
        <dbReference type="EMBL" id="MBB5033354.1"/>
    </source>
</evidence>
<dbReference type="PANTHER" id="PTHR24421">
    <property type="entry name" value="NITRATE/NITRITE SENSOR PROTEIN NARX-RELATED"/>
    <property type="match status" value="1"/>
</dbReference>
<accession>A0A7W7YC14</accession>
<name>A0A7W7YC14_9BACT</name>
<dbReference type="SMART" id="SM00086">
    <property type="entry name" value="PAC"/>
    <property type="match status" value="3"/>
</dbReference>
<dbReference type="CDD" id="cd16917">
    <property type="entry name" value="HATPase_UhpB-NarQ-NarX-like"/>
    <property type="match status" value="1"/>
</dbReference>
<dbReference type="EC" id="2.7.13.3" evidence="2"/>
<dbReference type="InterPro" id="IPR013655">
    <property type="entry name" value="PAS_fold_3"/>
</dbReference>
<evidence type="ECO:0000256" key="5">
    <source>
        <dbReference type="ARBA" id="ARBA00022741"/>
    </source>
</evidence>
<dbReference type="InterPro" id="IPR000014">
    <property type="entry name" value="PAS"/>
</dbReference>
<evidence type="ECO:0000259" key="11">
    <source>
        <dbReference type="PROSITE" id="PS50112"/>
    </source>
</evidence>
<keyword evidence="8" id="KW-0902">Two-component regulatory system</keyword>
<dbReference type="InterPro" id="IPR000700">
    <property type="entry name" value="PAS-assoc_C"/>
</dbReference>
<reference evidence="13 14" key="1">
    <citation type="submission" date="2020-08" db="EMBL/GenBank/DDBJ databases">
        <title>Genomic Encyclopedia of Type Strains, Phase IV (KMG-IV): sequencing the most valuable type-strain genomes for metagenomic binning, comparative biology and taxonomic classification.</title>
        <authorList>
            <person name="Goeker M."/>
        </authorList>
    </citation>
    <scope>NUCLEOTIDE SEQUENCE [LARGE SCALE GENOMIC DNA]</scope>
    <source>
        <strain evidence="13 14">DSM 12252</strain>
    </source>
</reference>
<comment type="catalytic activity">
    <reaction evidence="1">
        <text>ATP + protein L-histidine = ADP + protein N-phospho-L-histidine.</text>
        <dbReference type="EC" id="2.7.13.3"/>
    </reaction>
</comment>
<evidence type="ECO:0000259" key="10">
    <source>
        <dbReference type="PROSITE" id="PS50109"/>
    </source>
</evidence>
<dbReference type="InterPro" id="IPR036890">
    <property type="entry name" value="HATPase_C_sf"/>
</dbReference>
<dbReference type="AlphaFoldDB" id="A0A7W7YC14"/>
<dbReference type="InterPro" id="IPR050482">
    <property type="entry name" value="Sensor_HK_TwoCompSys"/>
</dbReference>
<dbReference type="GO" id="GO:0005524">
    <property type="term" value="F:ATP binding"/>
    <property type="evidence" value="ECO:0007669"/>
    <property type="project" value="UniProtKB-KW"/>
</dbReference>
<dbReference type="SMART" id="SM00387">
    <property type="entry name" value="HATPase_c"/>
    <property type="match status" value="1"/>
</dbReference>
<evidence type="ECO:0000256" key="6">
    <source>
        <dbReference type="ARBA" id="ARBA00022777"/>
    </source>
</evidence>
<dbReference type="RefSeq" id="WP_184340290.1">
    <property type="nucleotide sequence ID" value="NZ_JACHIG010000006.1"/>
</dbReference>
<keyword evidence="3" id="KW-0597">Phosphoprotein</keyword>
<evidence type="ECO:0000259" key="12">
    <source>
        <dbReference type="PROSITE" id="PS50113"/>
    </source>
</evidence>
<feature type="coiled-coil region" evidence="9">
    <location>
        <begin position="359"/>
        <end position="400"/>
    </location>
</feature>
<dbReference type="PANTHER" id="PTHR24421:SF10">
    <property type="entry name" value="NITRATE_NITRITE SENSOR PROTEIN NARQ"/>
    <property type="match status" value="1"/>
</dbReference>
<feature type="domain" description="PAC" evidence="12">
    <location>
        <begin position="66"/>
        <end position="118"/>
    </location>
</feature>
<keyword evidence="4" id="KW-0808">Transferase</keyword>
<keyword evidence="5" id="KW-0547">Nucleotide-binding</keyword>
<dbReference type="CDD" id="cd00130">
    <property type="entry name" value="PAS"/>
    <property type="match status" value="3"/>
</dbReference>
<evidence type="ECO:0000256" key="8">
    <source>
        <dbReference type="ARBA" id="ARBA00023012"/>
    </source>
</evidence>
<dbReference type="Proteomes" id="UP000590740">
    <property type="component" value="Unassembled WGS sequence"/>
</dbReference>
<evidence type="ECO:0000256" key="2">
    <source>
        <dbReference type="ARBA" id="ARBA00012438"/>
    </source>
</evidence>
<dbReference type="Pfam" id="PF02518">
    <property type="entry name" value="HATPase_c"/>
    <property type="match status" value="1"/>
</dbReference>
<dbReference type="Pfam" id="PF08448">
    <property type="entry name" value="PAS_4"/>
    <property type="match status" value="2"/>
</dbReference>
<dbReference type="GO" id="GO:0016020">
    <property type="term" value="C:membrane"/>
    <property type="evidence" value="ECO:0007669"/>
    <property type="project" value="InterPro"/>
</dbReference>
<feature type="domain" description="PAC" evidence="12">
    <location>
        <begin position="189"/>
        <end position="243"/>
    </location>
</feature>
<feature type="domain" description="Histidine kinase" evidence="10">
    <location>
        <begin position="517"/>
        <end position="605"/>
    </location>
</feature>
<evidence type="ECO:0000256" key="1">
    <source>
        <dbReference type="ARBA" id="ARBA00000085"/>
    </source>
</evidence>
<dbReference type="InterPro" id="IPR011712">
    <property type="entry name" value="Sig_transdc_His_kin_sub3_dim/P"/>
</dbReference>
<dbReference type="InterPro" id="IPR003594">
    <property type="entry name" value="HATPase_dom"/>
</dbReference>
<dbReference type="PROSITE" id="PS50109">
    <property type="entry name" value="HIS_KIN"/>
    <property type="match status" value="1"/>
</dbReference>
<keyword evidence="9" id="KW-0175">Coiled coil</keyword>
<dbReference type="InterPro" id="IPR013656">
    <property type="entry name" value="PAS_4"/>
</dbReference>
<organism evidence="13 14">
    <name type="scientific">Prosthecobacter vanneervenii</name>
    <dbReference type="NCBI Taxonomy" id="48466"/>
    <lineage>
        <taxon>Bacteria</taxon>
        <taxon>Pseudomonadati</taxon>
        <taxon>Verrucomicrobiota</taxon>
        <taxon>Verrucomicrobiia</taxon>
        <taxon>Verrucomicrobiales</taxon>
        <taxon>Verrucomicrobiaceae</taxon>
        <taxon>Prosthecobacter</taxon>
    </lineage>
</organism>
<dbReference type="SUPFAM" id="SSF55874">
    <property type="entry name" value="ATPase domain of HSP90 chaperone/DNA topoisomerase II/histidine kinase"/>
    <property type="match status" value="1"/>
</dbReference>
<dbReference type="EMBL" id="JACHIG010000006">
    <property type="protein sequence ID" value="MBB5033354.1"/>
    <property type="molecule type" value="Genomic_DNA"/>
</dbReference>
<feature type="domain" description="PAC" evidence="12">
    <location>
        <begin position="319"/>
        <end position="371"/>
    </location>
</feature>
<dbReference type="PROSITE" id="PS50112">
    <property type="entry name" value="PAS"/>
    <property type="match status" value="2"/>
</dbReference>
<sequence length="620" mass="69379">MDHAPVLAWVSNTQQQCVWFNKCWLAFTGHSLEHEMLCGWEDRVHPEDLARCHRIRQISHARHVPYAMAYRRRRHDGVYRWLLSKATPYFDTADHFAGFIGICTDITDWKLAEAAAHDKETQLKLIADNTPAMLVQCSRDLRYTFANRAYASMLGLEPEQITGRHIKDVLGLEAFEIIRPKINQVLRGRRIEYEDLVPYPHSGRRTVHVVYVPERDAAGRVTGWLGSITDITDRRLIEDELQRERAFLRQVIDATPSLVFVKDQDGRFLLGNAALALSCGTTVEKIIGRTDADFRRTPEQIAHFQAIDHEVMAGGKARRISEEEITQADGQVRWFSTSKVPLFNDAGMCDKILGVATDITELRQTQKELEQRVAERTAELVAANEKLTLQMEERTRLENALLEITEQEQRRLGQDLHDGLCQSLTGLAFMSRSLTKKLEAQGLEGHAAEAARLAELIHQSVEESRDIAKGLHPVVMDSEGLVSALHELAARSSSIIPCRLRCEQKVPITDNGVALHLYRIAQEAVTNALKHSAANSITVSLRMRQNVLSLSVADDGCGLPGSDFSTKGMGVRLMKYRADVIGADFAIGPRKNHGTRMTCVLKMAASGPLQQQPSSSSSLG</sequence>
<dbReference type="PROSITE" id="PS50113">
    <property type="entry name" value="PAC"/>
    <property type="match status" value="3"/>
</dbReference>
<gene>
    <name evidence="13" type="ORF">HNQ65_002942</name>
</gene>
<evidence type="ECO:0000256" key="9">
    <source>
        <dbReference type="SAM" id="Coils"/>
    </source>
</evidence>
<dbReference type="InterPro" id="IPR035965">
    <property type="entry name" value="PAS-like_dom_sf"/>
</dbReference>
<feature type="domain" description="PAS" evidence="11">
    <location>
        <begin position="244"/>
        <end position="315"/>
    </location>
</feature>
<evidence type="ECO:0000256" key="3">
    <source>
        <dbReference type="ARBA" id="ARBA00022553"/>
    </source>
</evidence>
<evidence type="ECO:0000256" key="7">
    <source>
        <dbReference type="ARBA" id="ARBA00022840"/>
    </source>
</evidence>
<dbReference type="Pfam" id="PF08447">
    <property type="entry name" value="PAS_3"/>
    <property type="match status" value="1"/>
</dbReference>
<dbReference type="Gene3D" id="3.30.565.10">
    <property type="entry name" value="Histidine kinase-like ATPase, C-terminal domain"/>
    <property type="match status" value="1"/>
</dbReference>
<dbReference type="Gene3D" id="1.20.5.1930">
    <property type="match status" value="1"/>
</dbReference>
<dbReference type="Pfam" id="PF07730">
    <property type="entry name" value="HisKA_3"/>
    <property type="match status" value="1"/>
</dbReference>